<name>A0ABN3KF14_9ACTN</name>
<dbReference type="EMBL" id="BAAASZ010000031">
    <property type="protein sequence ID" value="GAA2457153.1"/>
    <property type="molecule type" value="Genomic_DNA"/>
</dbReference>
<evidence type="ECO:0000256" key="2">
    <source>
        <dbReference type="ARBA" id="ARBA00023125"/>
    </source>
</evidence>
<organism evidence="5 6">
    <name type="scientific">Streptomyces macrosporus</name>
    <dbReference type="NCBI Taxonomy" id="44032"/>
    <lineage>
        <taxon>Bacteria</taxon>
        <taxon>Bacillati</taxon>
        <taxon>Actinomycetota</taxon>
        <taxon>Actinomycetes</taxon>
        <taxon>Kitasatosporales</taxon>
        <taxon>Streptomycetaceae</taxon>
        <taxon>Streptomyces</taxon>
    </lineage>
</organism>
<dbReference type="Gene3D" id="1.10.10.10">
    <property type="entry name" value="Winged helix-like DNA-binding domain superfamily/Winged helix DNA-binding domain"/>
    <property type="match status" value="1"/>
</dbReference>
<dbReference type="Pfam" id="PF00196">
    <property type="entry name" value="GerE"/>
    <property type="match status" value="1"/>
</dbReference>
<keyword evidence="6" id="KW-1185">Reference proteome</keyword>
<keyword evidence="3" id="KW-0804">Transcription</keyword>
<keyword evidence="2" id="KW-0238">DNA-binding</keyword>
<evidence type="ECO:0000259" key="4">
    <source>
        <dbReference type="PROSITE" id="PS50043"/>
    </source>
</evidence>
<keyword evidence="1" id="KW-0805">Transcription regulation</keyword>
<evidence type="ECO:0000313" key="5">
    <source>
        <dbReference type="EMBL" id="GAA2457153.1"/>
    </source>
</evidence>
<proteinExistence type="predicted"/>
<dbReference type="InterPro" id="IPR036388">
    <property type="entry name" value="WH-like_DNA-bd_sf"/>
</dbReference>
<reference evidence="5 6" key="1">
    <citation type="journal article" date="2019" name="Int. J. Syst. Evol. Microbiol.">
        <title>The Global Catalogue of Microorganisms (GCM) 10K type strain sequencing project: providing services to taxonomists for standard genome sequencing and annotation.</title>
        <authorList>
            <consortium name="The Broad Institute Genomics Platform"/>
            <consortium name="The Broad Institute Genome Sequencing Center for Infectious Disease"/>
            <person name="Wu L."/>
            <person name="Ma J."/>
        </authorList>
    </citation>
    <scope>NUCLEOTIDE SEQUENCE [LARGE SCALE GENOMIC DNA]</scope>
    <source>
        <strain evidence="5 6">JCM 6305</strain>
    </source>
</reference>
<protein>
    <recommendedName>
        <fullName evidence="4">HTH luxR-type domain-containing protein</fullName>
    </recommendedName>
</protein>
<feature type="domain" description="HTH luxR-type" evidence="4">
    <location>
        <begin position="1"/>
        <end position="63"/>
    </location>
</feature>
<dbReference type="PANTHER" id="PTHR44688:SF16">
    <property type="entry name" value="DNA-BINDING TRANSCRIPTIONAL ACTIVATOR DEVR_DOSR"/>
    <property type="match status" value="1"/>
</dbReference>
<dbReference type="PRINTS" id="PR00038">
    <property type="entry name" value="HTHLUXR"/>
</dbReference>
<dbReference type="PANTHER" id="PTHR44688">
    <property type="entry name" value="DNA-BINDING TRANSCRIPTIONAL ACTIVATOR DEVR_DOSR"/>
    <property type="match status" value="1"/>
</dbReference>
<dbReference type="SMART" id="SM00421">
    <property type="entry name" value="HTH_LUXR"/>
    <property type="match status" value="1"/>
</dbReference>
<comment type="caution">
    <text evidence="5">The sequence shown here is derived from an EMBL/GenBank/DDBJ whole genome shotgun (WGS) entry which is preliminary data.</text>
</comment>
<dbReference type="CDD" id="cd06170">
    <property type="entry name" value="LuxR_C_like"/>
    <property type="match status" value="1"/>
</dbReference>
<sequence length="133" mass="14339">MTGPLTDRELAVIAHAAQGHSYRRIGRTLHTTEGTVSDVARRAFRKLGAANMAHAVHLAHERGLIALYAERERAERAEAAVERVRALHQPLTRAGTTCCAHCSGWDGRFRCHGVVTPWPCPTLAALDGPDGGA</sequence>
<evidence type="ECO:0000313" key="6">
    <source>
        <dbReference type="Proteomes" id="UP001501638"/>
    </source>
</evidence>
<accession>A0ABN3KF14</accession>
<dbReference type="InterPro" id="IPR016032">
    <property type="entry name" value="Sig_transdc_resp-reg_C-effctor"/>
</dbReference>
<evidence type="ECO:0000256" key="3">
    <source>
        <dbReference type="ARBA" id="ARBA00023163"/>
    </source>
</evidence>
<dbReference type="PROSITE" id="PS50043">
    <property type="entry name" value="HTH_LUXR_2"/>
    <property type="match status" value="1"/>
</dbReference>
<dbReference type="InterPro" id="IPR000792">
    <property type="entry name" value="Tscrpt_reg_LuxR_C"/>
</dbReference>
<dbReference type="Proteomes" id="UP001501638">
    <property type="component" value="Unassembled WGS sequence"/>
</dbReference>
<gene>
    <name evidence="5" type="ORF">GCM10010405_46500</name>
</gene>
<dbReference type="SUPFAM" id="SSF46894">
    <property type="entry name" value="C-terminal effector domain of the bipartite response regulators"/>
    <property type="match status" value="1"/>
</dbReference>
<evidence type="ECO:0000256" key="1">
    <source>
        <dbReference type="ARBA" id="ARBA00023015"/>
    </source>
</evidence>
<dbReference type="RefSeq" id="WP_344326705.1">
    <property type="nucleotide sequence ID" value="NZ_BAAASZ010000031.1"/>
</dbReference>